<dbReference type="EMBL" id="BAAAHQ010000043">
    <property type="protein sequence ID" value="GAA0948848.1"/>
    <property type="molecule type" value="Genomic_DNA"/>
</dbReference>
<evidence type="ECO:0000313" key="4">
    <source>
        <dbReference type="Proteomes" id="UP001501578"/>
    </source>
</evidence>
<keyword evidence="4" id="KW-1185">Reference proteome</keyword>
<dbReference type="RefSeq" id="WP_343954183.1">
    <property type="nucleotide sequence ID" value="NZ_BAAAHQ010000043.1"/>
</dbReference>
<name>A0ABN1QXH0_9ACTN</name>
<proteinExistence type="predicted"/>
<accession>A0ABN1QXH0</accession>
<dbReference type="Pfam" id="PF04203">
    <property type="entry name" value="Sortase"/>
    <property type="match status" value="1"/>
</dbReference>
<dbReference type="CDD" id="cd05829">
    <property type="entry name" value="Sortase_F"/>
    <property type="match status" value="1"/>
</dbReference>
<comment type="caution">
    <text evidence="3">The sequence shown here is derived from an EMBL/GenBank/DDBJ whole genome shotgun (WGS) entry which is preliminary data.</text>
</comment>
<gene>
    <name evidence="3" type="ORF">GCM10009560_66540</name>
</gene>
<evidence type="ECO:0000256" key="2">
    <source>
        <dbReference type="SAM" id="SignalP"/>
    </source>
</evidence>
<feature type="chain" id="PRO_5046411635" description="Class F sortase" evidence="2">
    <location>
        <begin position="22"/>
        <end position="209"/>
    </location>
</feature>
<dbReference type="NCBIfam" id="NF033748">
    <property type="entry name" value="class_F_sortase"/>
    <property type="match status" value="1"/>
</dbReference>
<evidence type="ECO:0008006" key="5">
    <source>
        <dbReference type="Google" id="ProtNLM"/>
    </source>
</evidence>
<reference evidence="3 4" key="1">
    <citation type="journal article" date="2019" name="Int. J. Syst. Evol. Microbiol.">
        <title>The Global Catalogue of Microorganisms (GCM) 10K type strain sequencing project: providing services to taxonomists for standard genome sequencing and annotation.</title>
        <authorList>
            <consortium name="The Broad Institute Genomics Platform"/>
            <consortium name="The Broad Institute Genome Sequencing Center for Infectious Disease"/>
            <person name="Wu L."/>
            <person name="Ma J."/>
        </authorList>
    </citation>
    <scope>NUCLEOTIDE SEQUENCE [LARGE SCALE GENOMIC DNA]</scope>
    <source>
        <strain evidence="3 4">JCM 11136</strain>
    </source>
</reference>
<dbReference type="Gene3D" id="2.40.260.10">
    <property type="entry name" value="Sortase"/>
    <property type="match status" value="1"/>
</dbReference>
<evidence type="ECO:0000256" key="1">
    <source>
        <dbReference type="ARBA" id="ARBA00022801"/>
    </source>
</evidence>
<organism evidence="3 4">
    <name type="scientific">Nonomuraea longicatena</name>
    <dbReference type="NCBI Taxonomy" id="83682"/>
    <lineage>
        <taxon>Bacteria</taxon>
        <taxon>Bacillati</taxon>
        <taxon>Actinomycetota</taxon>
        <taxon>Actinomycetes</taxon>
        <taxon>Streptosporangiales</taxon>
        <taxon>Streptosporangiaceae</taxon>
        <taxon>Nonomuraea</taxon>
    </lineage>
</organism>
<dbReference type="InterPro" id="IPR005754">
    <property type="entry name" value="Sortase"/>
</dbReference>
<keyword evidence="2" id="KW-0732">Signal</keyword>
<evidence type="ECO:0000313" key="3">
    <source>
        <dbReference type="EMBL" id="GAA0948848.1"/>
    </source>
</evidence>
<sequence length="209" mass="21779">MDKRMLATAAAAVLVFCGALATAGALKGEPRPAQAAPVPAAVPPEAAAPVFAEAAPTLPKSEPTSVSVPRIGVKDAPIDPVGLNPDQSVEVPPLDRPELVGWYEHRPTPGEAGPAVLLGHVDARGKPAVFYRAHTLRQGDVITVERADGTTARFAVDAVERVDKDAFPTEKVYGATDSAELRLVTCGGAFDEASGHYEDNVIVYAHLTG</sequence>
<keyword evidence="1" id="KW-0378">Hydrolase</keyword>
<protein>
    <recommendedName>
        <fullName evidence="5">Class F sortase</fullName>
    </recommendedName>
</protein>
<dbReference type="Proteomes" id="UP001501578">
    <property type="component" value="Unassembled WGS sequence"/>
</dbReference>
<dbReference type="SUPFAM" id="SSF63817">
    <property type="entry name" value="Sortase"/>
    <property type="match status" value="1"/>
</dbReference>
<dbReference type="InterPro" id="IPR023365">
    <property type="entry name" value="Sortase_dom-sf"/>
</dbReference>
<feature type="signal peptide" evidence="2">
    <location>
        <begin position="1"/>
        <end position="21"/>
    </location>
</feature>
<dbReference type="InterPro" id="IPR042001">
    <property type="entry name" value="Sortase_F"/>
</dbReference>